<evidence type="ECO:0000313" key="4">
    <source>
        <dbReference type="EMBL" id="KAK7086059.1"/>
    </source>
</evidence>
<keyword evidence="3" id="KW-0501">Molybdenum cofactor biosynthesis</keyword>
<protein>
    <submittedName>
        <fullName evidence="4">Molybdopterin synthase catalytic subunit</fullName>
        <ecNumber evidence="4">2.8.1.12</ecNumber>
    </submittedName>
</protein>
<evidence type="ECO:0000256" key="2">
    <source>
        <dbReference type="ARBA" id="ARBA00022679"/>
    </source>
</evidence>
<dbReference type="Gene3D" id="3.90.1170.40">
    <property type="entry name" value="Molybdopterin biosynthesis MoaE subunit"/>
    <property type="match status" value="1"/>
</dbReference>
<dbReference type="CDD" id="cd00756">
    <property type="entry name" value="MoaE"/>
    <property type="match status" value="1"/>
</dbReference>
<organism evidence="4 5">
    <name type="scientific">Halocaridina rubra</name>
    <name type="common">Hawaiian red shrimp</name>
    <dbReference type="NCBI Taxonomy" id="373956"/>
    <lineage>
        <taxon>Eukaryota</taxon>
        <taxon>Metazoa</taxon>
        <taxon>Ecdysozoa</taxon>
        <taxon>Arthropoda</taxon>
        <taxon>Crustacea</taxon>
        <taxon>Multicrustacea</taxon>
        <taxon>Malacostraca</taxon>
        <taxon>Eumalacostraca</taxon>
        <taxon>Eucarida</taxon>
        <taxon>Decapoda</taxon>
        <taxon>Pleocyemata</taxon>
        <taxon>Caridea</taxon>
        <taxon>Atyoidea</taxon>
        <taxon>Atyidae</taxon>
        <taxon>Halocaridina</taxon>
    </lineage>
</organism>
<dbReference type="GO" id="GO:0030366">
    <property type="term" value="F:molybdopterin synthase activity"/>
    <property type="evidence" value="ECO:0007669"/>
    <property type="project" value="UniProtKB-EC"/>
</dbReference>
<name>A0AAN8XWZ2_HALRR</name>
<dbReference type="EMBL" id="JAXCGZ010000394">
    <property type="protein sequence ID" value="KAK7086059.1"/>
    <property type="molecule type" value="Genomic_DNA"/>
</dbReference>
<evidence type="ECO:0000256" key="3">
    <source>
        <dbReference type="ARBA" id="ARBA00023150"/>
    </source>
</evidence>
<dbReference type="InterPro" id="IPR003448">
    <property type="entry name" value="Mopterin_biosynth_MoaE"/>
</dbReference>
<dbReference type="InterPro" id="IPR036563">
    <property type="entry name" value="MoaE_sf"/>
</dbReference>
<keyword evidence="1" id="KW-0963">Cytoplasm</keyword>
<dbReference type="Pfam" id="PF02391">
    <property type="entry name" value="MoaE"/>
    <property type="match status" value="1"/>
</dbReference>
<dbReference type="GO" id="GO:0006777">
    <property type="term" value="P:Mo-molybdopterin cofactor biosynthetic process"/>
    <property type="evidence" value="ECO:0007669"/>
    <property type="project" value="UniProtKB-KW"/>
</dbReference>
<reference evidence="4 5" key="1">
    <citation type="submission" date="2023-11" db="EMBL/GenBank/DDBJ databases">
        <title>Halocaridina rubra genome assembly.</title>
        <authorList>
            <person name="Smith C."/>
        </authorList>
    </citation>
    <scope>NUCLEOTIDE SEQUENCE [LARGE SCALE GENOMIC DNA]</scope>
    <source>
        <strain evidence="4">EP-1</strain>
        <tissue evidence="4">Whole</tissue>
    </source>
</reference>
<comment type="caution">
    <text evidence="4">The sequence shown here is derived from an EMBL/GenBank/DDBJ whole genome shotgun (WGS) entry which is preliminary data.</text>
</comment>
<gene>
    <name evidence="4" type="primary">MOCS2</name>
    <name evidence="4" type="ORF">SK128_019371</name>
</gene>
<sequence length="135" mass="15722">MFIGTTRNMYEGQTVVRLEYESYEEMAVKEIKKLCKEAREKWTLHHIAVYHRLGVVPVCEASVILAVSSVHRRESLNAVSFLIDELKANVPIWKKEVYDDGSGSWKQNKECLWTQKENKMDDSNEEINQKNNKST</sequence>
<proteinExistence type="predicted"/>
<accession>A0AAN8XWZ2</accession>
<dbReference type="Proteomes" id="UP001381693">
    <property type="component" value="Unassembled WGS sequence"/>
</dbReference>
<dbReference type="PANTHER" id="PTHR23404">
    <property type="entry name" value="MOLYBDOPTERIN SYNTHASE RELATED"/>
    <property type="match status" value="1"/>
</dbReference>
<evidence type="ECO:0000313" key="5">
    <source>
        <dbReference type="Proteomes" id="UP001381693"/>
    </source>
</evidence>
<dbReference type="FunFam" id="3.90.1170.40:FF:000002">
    <property type="entry name" value="Molybdopterin synthase catalytic subunit"/>
    <property type="match status" value="1"/>
</dbReference>
<keyword evidence="2 4" id="KW-0808">Transferase</keyword>
<dbReference type="SUPFAM" id="SSF54690">
    <property type="entry name" value="Molybdopterin synthase subunit MoaE"/>
    <property type="match status" value="1"/>
</dbReference>
<dbReference type="EC" id="2.8.1.12" evidence="4"/>
<keyword evidence="5" id="KW-1185">Reference proteome</keyword>
<evidence type="ECO:0000256" key="1">
    <source>
        <dbReference type="ARBA" id="ARBA00022490"/>
    </source>
</evidence>
<dbReference type="AlphaFoldDB" id="A0AAN8XWZ2"/>